<dbReference type="AlphaFoldDB" id="A0AAD6E4D8"/>
<accession>A0AAD6E4D8</accession>
<sequence>MQTIQTTPATLDSAGLTTYPESKARDVAHENCLDLKHMHNEQDADFFIKNGGKAGAARQLVSNIARWVTQTRNPNKVDNLKTLRRYR</sequence>
<proteinExistence type="predicted"/>
<protein>
    <submittedName>
        <fullName evidence="1">Uncharacterized protein</fullName>
    </submittedName>
</protein>
<keyword evidence="2" id="KW-1185">Reference proteome</keyword>
<dbReference type="EMBL" id="JAQJAC010000001">
    <property type="protein sequence ID" value="KAJ5600279.1"/>
    <property type="molecule type" value="Genomic_DNA"/>
</dbReference>
<evidence type="ECO:0000313" key="2">
    <source>
        <dbReference type="Proteomes" id="UP001216150"/>
    </source>
</evidence>
<gene>
    <name evidence="1" type="ORF">N7450_001346</name>
</gene>
<reference evidence="1 2" key="1">
    <citation type="journal article" date="2023" name="IMA Fungus">
        <title>Comparative genomic study of the Penicillium genus elucidates a diverse pangenome and 15 lateral gene transfer events.</title>
        <authorList>
            <person name="Petersen C."/>
            <person name="Sorensen T."/>
            <person name="Nielsen M.R."/>
            <person name="Sondergaard T.E."/>
            <person name="Sorensen J.L."/>
            <person name="Fitzpatrick D.A."/>
            <person name="Frisvad J.C."/>
            <person name="Nielsen K.L."/>
        </authorList>
    </citation>
    <scope>NUCLEOTIDE SEQUENCE [LARGE SCALE GENOMIC DNA]</scope>
    <source>
        <strain evidence="1 2">IBT 29057</strain>
    </source>
</reference>
<dbReference type="Proteomes" id="UP001216150">
    <property type="component" value="Unassembled WGS sequence"/>
</dbReference>
<organism evidence="1 2">
    <name type="scientific">Penicillium hetheringtonii</name>
    <dbReference type="NCBI Taxonomy" id="911720"/>
    <lineage>
        <taxon>Eukaryota</taxon>
        <taxon>Fungi</taxon>
        <taxon>Dikarya</taxon>
        <taxon>Ascomycota</taxon>
        <taxon>Pezizomycotina</taxon>
        <taxon>Eurotiomycetes</taxon>
        <taxon>Eurotiomycetidae</taxon>
        <taxon>Eurotiales</taxon>
        <taxon>Aspergillaceae</taxon>
        <taxon>Penicillium</taxon>
    </lineage>
</organism>
<evidence type="ECO:0000313" key="1">
    <source>
        <dbReference type="EMBL" id="KAJ5600279.1"/>
    </source>
</evidence>
<comment type="caution">
    <text evidence="1">The sequence shown here is derived from an EMBL/GenBank/DDBJ whole genome shotgun (WGS) entry which is preliminary data.</text>
</comment>
<name>A0AAD6E4D8_9EURO</name>